<evidence type="ECO:0000259" key="1">
    <source>
        <dbReference type="Pfam" id="PF00004"/>
    </source>
</evidence>
<organism evidence="2 3">
    <name type="scientific">Desulfonema magnum</name>
    <dbReference type="NCBI Taxonomy" id="45655"/>
    <lineage>
        <taxon>Bacteria</taxon>
        <taxon>Pseudomonadati</taxon>
        <taxon>Thermodesulfobacteriota</taxon>
        <taxon>Desulfobacteria</taxon>
        <taxon>Desulfobacterales</taxon>
        <taxon>Desulfococcaceae</taxon>
        <taxon>Desulfonema</taxon>
    </lineage>
</organism>
<reference evidence="2" key="1">
    <citation type="journal article" date="2021" name="Microb. Physiol.">
        <title>Proteogenomic Insights into the Physiology of Marine, Sulfate-Reducing, Filamentous Desulfonema limicola and Desulfonema magnum.</title>
        <authorList>
            <person name="Schnaars V."/>
            <person name="Wohlbrand L."/>
            <person name="Scheve S."/>
            <person name="Hinrichs C."/>
            <person name="Reinhardt R."/>
            <person name="Rabus R."/>
        </authorList>
    </citation>
    <scope>NUCLEOTIDE SEQUENCE</scope>
    <source>
        <strain evidence="2">4be13</strain>
    </source>
</reference>
<dbReference type="EMBL" id="CP061800">
    <property type="protein sequence ID" value="QTA88943.1"/>
    <property type="molecule type" value="Genomic_DNA"/>
</dbReference>
<sequence>MSTDTSSYLPIDEIQLGKFTEKANYLLTRVKWSPGASLFEKKEKSISKWRESSVRQAVTEELSLIKIAKIISNDPLLLTESVNHVLTVLRQGLRIGMHMSALYTKFSGLESLAALNAKRGLSESQKTEFREKYRTASAVGVFASAYHVVWEICKYRTEDVSSVTIRFEGVPEMNLTSPVRAFDCMIYYCAAYLEKSGVVHTELDFIKMTLLYFEGIIDEIKNRETSFKYCETFTEKSYKLVGSDFCITGFEAMTEAHAAGVEFNRVELSHIVGNRDAKHKARRLAERLLCYDKETKRNPMHDLGGLPFLRMGHGEPGTGKSLQISATATMLHDLCELIGLPFLFWPMPDNLISTFQGGSGERTIEWMKPLRDSGKIVYAPVDDAENNLEDRTRQGVSAGVREVVSVFLRNTEGAYAVNHGNSVIELFTNLPEQLDKAVLSRIMDRFYIGGAMTREDFLDQDFLWWKRFKAIDPDFINLTDPKDYKFLSRQKLTKSISQIYESLDKPSEERIRGVFDKVSRKYNPTEHDFFAHFFYAVKQEYPFFTSRDVRNIQAAVNERIMDFDFDPQWLDDPAMFFLKDYDSKKQMILELMKENMKGLSFAEIRLQETVRYLDSLSKIVFAEEDRKLNEMVSQMLLQEKAMRRVNKKLKIEN</sequence>
<keyword evidence="3" id="KW-1185">Reference proteome</keyword>
<dbReference type="InterPro" id="IPR027417">
    <property type="entry name" value="P-loop_NTPase"/>
</dbReference>
<dbReference type="Gene3D" id="3.40.50.300">
    <property type="entry name" value="P-loop containing nucleotide triphosphate hydrolases"/>
    <property type="match status" value="1"/>
</dbReference>
<proteinExistence type="predicted"/>
<dbReference type="Proteomes" id="UP000663722">
    <property type="component" value="Chromosome"/>
</dbReference>
<dbReference type="SUPFAM" id="SSF52540">
    <property type="entry name" value="P-loop containing nucleoside triphosphate hydrolases"/>
    <property type="match status" value="1"/>
</dbReference>
<protein>
    <submittedName>
        <fullName evidence="2">AAA ATPase-like domain-containing protein</fullName>
    </submittedName>
</protein>
<dbReference type="GO" id="GO:0005524">
    <property type="term" value="F:ATP binding"/>
    <property type="evidence" value="ECO:0007669"/>
    <property type="project" value="InterPro"/>
</dbReference>
<feature type="domain" description="ATPase AAA-type core" evidence="1">
    <location>
        <begin position="313"/>
        <end position="448"/>
    </location>
</feature>
<dbReference type="GO" id="GO:0016887">
    <property type="term" value="F:ATP hydrolysis activity"/>
    <property type="evidence" value="ECO:0007669"/>
    <property type="project" value="InterPro"/>
</dbReference>
<name>A0A975BNV3_9BACT</name>
<gene>
    <name evidence="2" type="ORF">dnm_049900</name>
</gene>
<accession>A0A975BNV3</accession>
<dbReference type="RefSeq" id="WP_207683482.1">
    <property type="nucleotide sequence ID" value="NZ_CP061800.1"/>
</dbReference>
<dbReference type="Pfam" id="PF00004">
    <property type="entry name" value="AAA"/>
    <property type="match status" value="1"/>
</dbReference>
<evidence type="ECO:0000313" key="2">
    <source>
        <dbReference type="EMBL" id="QTA88943.1"/>
    </source>
</evidence>
<dbReference type="AlphaFoldDB" id="A0A975BNV3"/>
<dbReference type="KEGG" id="dmm:dnm_049900"/>
<dbReference type="InterPro" id="IPR003959">
    <property type="entry name" value="ATPase_AAA_core"/>
</dbReference>
<evidence type="ECO:0000313" key="3">
    <source>
        <dbReference type="Proteomes" id="UP000663722"/>
    </source>
</evidence>